<dbReference type="InterPro" id="IPR051396">
    <property type="entry name" value="Bact_Antivir_Def_Nuclease"/>
</dbReference>
<sequence>MLNNVYGVCGVVGMITSVDLKNYKSFYDEHSIELKPITVLCGRNSSGKSSILKSLMLLKQGCENSSNYGEMLLNGKYIKCGFFRDIISRNKSDMFAVSCKFCIESPLRQNENKLIRKTANVTRYKDLNSIFSTKGINADRYYVKFLVEFGSCKRNILPNSAQILKYKIEISDGNKNYEISITRCVAGDYGDKDFSKWEISTRNFPVLGKAENLHLKDCSVYYNSMQITSIYVAQDKDNNLSSDKLQDLLPKIYTLSKVAVGLYSTVRYLGPSRLQPLRHYTADMDSFDGDISGSYTPISFVKKMNNKLSLYLPDDSNSVAKRKEKINLNGAIKRWLKYLGGGDFEAGYDDDIVNLSVDKSNIIDVGYGISQVFPILLSGLLLKQEECLVVEQPEIHLHPSMQMQLVDFFIATMRDRKQIILETHSDHIINRIIRRVMEDESKALLENVSIYYVTRDSASGKSTVEDIELDMVNGIKKAPRDFFSQYASEVDAIITKGFANMRQDI</sequence>
<dbReference type="Proteomes" id="UP000433181">
    <property type="component" value="Unassembled WGS sequence"/>
</dbReference>
<accession>A0A6I2UDF0</accession>
<dbReference type="SUPFAM" id="SSF52540">
    <property type="entry name" value="P-loop containing nucleoside triphosphate hydrolases"/>
    <property type="match status" value="1"/>
</dbReference>
<dbReference type="InterPro" id="IPR041685">
    <property type="entry name" value="AAA_GajA/Old/RecF-like"/>
</dbReference>
<organism evidence="2 3">
    <name type="scientific">Anaerovibrio slackiae</name>
    <dbReference type="NCBI Taxonomy" id="2652309"/>
    <lineage>
        <taxon>Bacteria</taxon>
        <taxon>Bacillati</taxon>
        <taxon>Bacillota</taxon>
        <taxon>Negativicutes</taxon>
        <taxon>Selenomonadales</taxon>
        <taxon>Selenomonadaceae</taxon>
        <taxon>Anaerovibrio</taxon>
    </lineage>
</organism>
<gene>
    <name evidence="2" type="ORF">FYJ84_02085</name>
</gene>
<dbReference type="Pfam" id="PF13175">
    <property type="entry name" value="AAA_15"/>
    <property type="match status" value="1"/>
</dbReference>
<evidence type="ECO:0000313" key="3">
    <source>
        <dbReference type="Proteomes" id="UP000433181"/>
    </source>
</evidence>
<dbReference type="EMBL" id="VUNR01000003">
    <property type="protein sequence ID" value="MSU07779.1"/>
    <property type="molecule type" value="Genomic_DNA"/>
</dbReference>
<feature type="domain" description="Endonuclease GajA/Old nuclease/RecF-like AAA" evidence="1">
    <location>
        <begin position="14"/>
        <end position="429"/>
    </location>
</feature>
<keyword evidence="3" id="KW-1185">Reference proteome</keyword>
<evidence type="ECO:0000259" key="1">
    <source>
        <dbReference type="Pfam" id="PF13175"/>
    </source>
</evidence>
<comment type="caution">
    <text evidence="2">The sequence shown here is derived from an EMBL/GenBank/DDBJ whole genome shotgun (WGS) entry which is preliminary data.</text>
</comment>
<proteinExistence type="predicted"/>
<name>A0A6I2UDF0_9FIRM</name>
<evidence type="ECO:0000313" key="2">
    <source>
        <dbReference type="EMBL" id="MSU07779.1"/>
    </source>
</evidence>
<dbReference type="Gene3D" id="3.40.50.300">
    <property type="entry name" value="P-loop containing nucleotide triphosphate hydrolases"/>
    <property type="match status" value="1"/>
</dbReference>
<protein>
    <submittedName>
        <fullName evidence="2">AAA family ATPase</fullName>
    </submittedName>
</protein>
<dbReference type="AlphaFoldDB" id="A0A6I2UDF0"/>
<dbReference type="PANTHER" id="PTHR43581">
    <property type="entry name" value="ATP/GTP PHOSPHATASE"/>
    <property type="match status" value="1"/>
</dbReference>
<dbReference type="InterPro" id="IPR027417">
    <property type="entry name" value="P-loop_NTPase"/>
</dbReference>
<reference evidence="2 3" key="1">
    <citation type="submission" date="2019-08" db="EMBL/GenBank/DDBJ databases">
        <title>In-depth cultivation of the pig gut microbiome towards novel bacterial diversity and tailored functional studies.</title>
        <authorList>
            <person name="Wylensek D."/>
            <person name="Hitch T.C.A."/>
            <person name="Clavel T."/>
        </authorList>
    </citation>
    <scope>NUCLEOTIDE SEQUENCE [LARGE SCALE GENOMIC DNA]</scope>
    <source>
        <strain evidence="2 3">WCA-693-APC-5D-A</strain>
    </source>
</reference>
<dbReference type="PANTHER" id="PTHR43581:SF2">
    <property type="entry name" value="EXCINUCLEASE ATPASE SUBUNIT"/>
    <property type="match status" value="1"/>
</dbReference>